<organism evidence="1 2">
    <name type="scientific">Leptospira yasudae</name>
    <dbReference type="NCBI Taxonomy" id="2202201"/>
    <lineage>
        <taxon>Bacteria</taxon>
        <taxon>Pseudomonadati</taxon>
        <taxon>Spirochaetota</taxon>
        <taxon>Spirochaetia</taxon>
        <taxon>Leptospirales</taxon>
        <taxon>Leptospiraceae</taxon>
        <taxon>Leptospira</taxon>
    </lineage>
</organism>
<evidence type="ECO:0000313" key="2">
    <source>
        <dbReference type="Proteomes" id="UP000285569"/>
    </source>
</evidence>
<protein>
    <recommendedName>
        <fullName evidence="3">Lipoprotein</fullName>
    </recommendedName>
</protein>
<proteinExistence type="predicted"/>
<accession>A0ABX9M4A3</accession>
<sequence length="155" mass="17612">MHPETENSSRFRFFLRIAKILSVLILLSTLFSCESVEFIPETVLREEFGFSHKSSWNEIEIRNSSPPKPYRTYGKIIIRSFANGRVPEYLVTELKKELYANHMDGVIFTGRGIVNVPPTLVQSGNGDGNTVAIGYVNNEMGVIEGVAYRYKDNFK</sequence>
<reference evidence="1 2" key="2">
    <citation type="journal article" date="2020" name="Int. J. Syst. Evol. Microbiol.">
        <title>Leptospira yasudae sp. nov. and Leptospira stimsonii sp. nov., two new species of the pathogenic group isolated from environmental sources.</title>
        <authorList>
            <person name="Casanovas-Massana A."/>
            <person name="Hamond C."/>
            <person name="Santos L.A."/>
            <person name="de Oliveira D."/>
            <person name="Hacker K.P."/>
            <person name="Balassiano I."/>
            <person name="Costa F."/>
            <person name="Medeiros M.A."/>
            <person name="Reis M.G."/>
            <person name="Ko A.I."/>
            <person name="Wunder E.A."/>
        </authorList>
    </citation>
    <scope>NUCLEOTIDE SEQUENCE [LARGE SCALE GENOMIC DNA]</scope>
    <source>
        <strain evidence="1 2">B21</strain>
    </source>
</reference>
<evidence type="ECO:0008006" key="3">
    <source>
        <dbReference type="Google" id="ProtNLM"/>
    </source>
</evidence>
<dbReference type="RefSeq" id="WP_118955280.1">
    <property type="nucleotide sequence ID" value="NZ_QHCR01000003.1"/>
</dbReference>
<reference evidence="2" key="1">
    <citation type="submission" date="2018-05" db="EMBL/GenBank/DDBJ databases">
        <title>Leptospira yasudae sp. nov. and Leptospira stimsonii sp. nov., two pathogenic species of the genus Leptospira isolated from environmental sources.</title>
        <authorList>
            <person name="Casanovas-Massana A."/>
            <person name="Hamond C."/>
            <person name="Santos L.A."/>
            <person name="Hacker K.P."/>
            <person name="Balassiano I."/>
            <person name="Medeiros M.A."/>
            <person name="Reis M.G."/>
            <person name="Ko A.I."/>
            <person name="Wunder E.A."/>
        </authorList>
    </citation>
    <scope>NUCLEOTIDE SEQUENCE [LARGE SCALE GENOMIC DNA]</scope>
    <source>
        <strain evidence="2">B21</strain>
    </source>
</reference>
<name>A0ABX9M4A3_9LEPT</name>
<dbReference type="Proteomes" id="UP000285569">
    <property type="component" value="Unassembled WGS sequence"/>
</dbReference>
<keyword evidence="2" id="KW-1185">Reference proteome</keyword>
<gene>
    <name evidence="1" type="ORF">DLM77_06630</name>
</gene>
<dbReference type="EMBL" id="QHCR01000003">
    <property type="protein sequence ID" value="RHX80568.1"/>
    <property type="molecule type" value="Genomic_DNA"/>
</dbReference>
<comment type="caution">
    <text evidence="1">The sequence shown here is derived from an EMBL/GenBank/DDBJ whole genome shotgun (WGS) entry which is preliminary data.</text>
</comment>
<evidence type="ECO:0000313" key="1">
    <source>
        <dbReference type="EMBL" id="RHX80568.1"/>
    </source>
</evidence>